<proteinExistence type="predicted"/>
<dbReference type="SUPFAM" id="SSF53474">
    <property type="entry name" value="alpha/beta-Hydrolases"/>
    <property type="match status" value="1"/>
</dbReference>
<keyword evidence="3" id="KW-0472">Membrane</keyword>
<keyword evidence="6" id="KW-1185">Reference proteome</keyword>
<dbReference type="InterPro" id="IPR050300">
    <property type="entry name" value="GDXG_lipolytic_enzyme"/>
</dbReference>
<evidence type="ECO:0000313" key="5">
    <source>
        <dbReference type="EMBL" id="GIH73638.1"/>
    </source>
</evidence>
<feature type="transmembrane region" description="Helical" evidence="3">
    <location>
        <begin position="135"/>
        <end position="153"/>
    </location>
</feature>
<feature type="transmembrane region" description="Helical" evidence="3">
    <location>
        <begin position="67"/>
        <end position="91"/>
    </location>
</feature>
<sequence>MVSGPTGRPAGTRPAPASRRGRFSSSLASRRRRVLSSLVSRRRRFSSSLASRHGHLLPLHAHLRGRVLSAVLLAAATSSVGLCALAVLGAFLHEVPYLDLAGAPVSSARRFVVALSAGGSLALCLWLRRRSRLTAAVLGLAVLTATGASVITARMTAAVERAGADISLVQSLVHVVGGGSATPSAPDAEAAYSTYQGRPLKLSVYRPAGSTTASRAPVLLYVHGGGWVAGSRADRSDDMRWFADRGWLTISLDYGLSAEDRHLWDVVHGQIGCALAWVARNAHRYGGDAARLSLTGDSAGGNLAVNTAYMAGNKTLRASCAGPVPAVAAVSVLYPVLDPAGFHRNDDPASGEAARRMAEAYTGGSPREFPQRYAAVSAFSHLSGAAPATLVIVGEADRLVPPEGAYRFAEQARARGVDVELVRVPHAGHVFDGPAGSIGRQAYRQLTAAWLRDRGQAP</sequence>
<evidence type="ECO:0000256" key="1">
    <source>
        <dbReference type="ARBA" id="ARBA00022801"/>
    </source>
</evidence>
<keyword evidence="1" id="KW-0378">Hydrolase</keyword>
<evidence type="ECO:0000313" key="6">
    <source>
        <dbReference type="Proteomes" id="UP000616724"/>
    </source>
</evidence>
<dbReference type="Gene3D" id="3.40.50.1820">
    <property type="entry name" value="alpha/beta hydrolase"/>
    <property type="match status" value="1"/>
</dbReference>
<evidence type="ECO:0000256" key="3">
    <source>
        <dbReference type="SAM" id="Phobius"/>
    </source>
</evidence>
<keyword evidence="3" id="KW-1133">Transmembrane helix</keyword>
<feature type="region of interest" description="Disordered" evidence="2">
    <location>
        <begin position="1"/>
        <end position="28"/>
    </location>
</feature>
<protein>
    <recommendedName>
        <fullName evidence="4">BD-FAE-like domain-containing protein</fullName>
    </recommendedName>
</protein>
<comment type="caution">
    <text evidence="5">The sequence shown here is derived from an EMBL/GenBank/DDBJ whole genome shotgun (WGS) entry which is preliminary data.</text>
</comment>
<feature type="domain" description="BD-FAE-like" evidence="4">
    <location>
        <begin position="203"/>
        <end position="409"/>
    </location>
</feature>
<organism evidence="5 6">
    <name type="scientific">Planobispora longispora</name>
    <dbReference type="NCBI Taxonomy" id="28887"/>
    <lineage>
        <taxon>Bacteria</taxon>
        <taxon>Bacillati</taxon>
        <taxon>Actinomycetota</taxon>
        <taxon>Actinomycetes</taxon>
        <taxon>Streptosporangiales</taxon>
        <taxon>Streptosporangiaceae</taxon>
        <taxon>Planobispora</taxon>
    </lineage>
</organism>
<name>A0A8J3W2V9_9ACTN</name>
<dbReference type="InterPro" id="IPR049492">
    <property type="entry name" value="BD-FAE-like_dom"/>
</dbReference>
<evidence type="ECO:0000259" key="4">
    <source>
        <dbReference type="Pfam" id="PF20434"/>
    </source>
</evidence>
<dbReference type="AlphaFoldDB" id="A0A8J3W2V9"/>
<gene>
    <name evidence="5" type="ORF">Plo01_00670</name>
</gene>
<dbReference type="Proteomes" id="UP000616724">
    <property type="component" value="Unassembled WGS sequence"/>
</dbReference>
<dbReference type="PANTHER" id="PTHR48081">
    <property type="entry name" value="AB HYDROLASE SUPERFAMILY PROTEIN C4A8.06C"/>
    <property type="match status" value="1"/>
</dbReference>
<dbReference type="GO" id="GO:0016787">
    <property type="term" value="F:hydrolase activity"/>
    <property type="evidence" value="ECO:0007669"/>
    <property type="project" value="UniProtKB-KW"/>
</dbReference>
<keyword evidence="3" id="KW-0812">Transmembrane</keyword>
<evidence type="ECO:0000256" key="2">
    <source>
        <dbReference type="SAM" id="MobiDB-lite"/>
    </source>
</evidence>
<feature type="transmembrane region" description="Helical" evidence="3">
    <location>
        <begin position="111"/>
        <end position="128"/>
    </location>
</feature>
<accession>A0A8J3W2V9</accession>
<dbReference type="EMBL" id="BOOH01000001">
    <property type="protein sequence ID" value="GIH73638.1"/>
    <property type="molecule type" value="Genomic_DNA"/>
</dbReference>
<reference evidence="5 6" key="1">
    <citation type="submission" date="2021-01" db="EMBL/GenBank/DDBJ databases">
        <title>Whole genome shotgun sequence of Planobispora longispora NBRC 13918.</title>
        <authorList>
            <person name="Komaki H."/>
            <person name="Tamura T."/>
        </authorList>
    </citation>
    <scope>NUCLEOTIDE SEQUENCE [LARGE SCALE GENOMIC DNA]</scope>
    <source>
        <strain evidence="5 6">NBRC 13918</strain>
    </source>
</reference>
<dbReference type="Pfam" id="PF20434">
    <property type="entry name" value="BD-FAE"/>
    <property type="match status" value="1"/>
</dbReference>
<dbReference type="InterPro" id="IPR029058">
    <property type="entry name" value="AB_hydrolase_fold"/>
</dbReference>